<keyword evidence="2 3" id="KW-0808">Transferase</keyword>
<keyword evidence="6" id="KW-1185">Reference proteome</keyword>
<dbReference type="InterPro" id="IPR014031">
    <property type="entry name" value="Ketoacyl_synth_C"/>
</dbReference>
<evidence type="ECO:0000313" key="5">
    <source>
        <dbReference type="EMBL" id="NMH28237.1"/>
    </source>
</evidence>
<dbReference type="GO" id="GO:0005829">
    <property type="term" value="C:cytosol"/>
    <property type="evidence" value="ECO:0007669"/>
    <property type="project" value="TreeGrafter"/>
</dbReference>
<protein>
    <submittedName>
        <fullName evidence="5">Beta-ketoacyl synthase</fullName>
    </submittedName>
</protein>
<dbReference type="PANTHER" id="PTHR11712:SF336">
    <property type="entry name" value="3-OXOACYL-[ACYL-CARRIER-PROTEIN] SYNTHASE, MITOCHONDRIAL"/>
    <property type="match status" value="1"/>
</dbReference>
<dbReference type="EMBL" id="JAAMPU010000105">
    <property type="protein sequence ID" value="NMH28237.1"/>
    <property type="molecule type" value="Genomic_DNA"/>
</dbReference>
<dbReference type="Proteomes" id="UP000712080">
    <property type="component" value="Unassembled WGS sequence"/>
</dbReference>
<dbReference type="RefSeq" id="WP_169527349.1">
    <property type="nucleotide sequence ID" value="NZ_JAAMPU010000105.1"/>
</dbReference>
<feature type="domain" description="Ketosynthase family 3 (KS3)" evidence="4">
    <location>
        <begin position="1"/>
        <end position="385"/>
    </location>
</feature>
<sequence>MAQIVSIRSIASVSSLGDNPEKIWTEWQKQNHLFQFRHIGNTKAWGGFLDSNAREQIEILRESSDTYKHLDDSVLLAIAASRQAVEKAGWNSADTFGINIGSSRGATSLFEKHHEEFLQTGKAPLLTSPVTTLGNISSWVAQDLASNGPELSHSITCSTSLHALLNGVAWLRSGMADKFLVGGSESPLTAFTISQMQSLKIYSREPETAEFPSRALEFDKKFSSMILGEAASMCCLESGVSDESIAIVESVGYATETLESNTSISANADCLQRSMKMALSDIHPSEIDVIIMHAPGTVKGDFSEFRAIEAVFGNHKPLLTTTKWKNGHTFGASGMINVELAALMLQHQYFIGSPFGPESKPVSLKKILVNAVGFGGNAVSAVISIF</sequence>
<dbReference type="Gene3D" id="3.40.47.10">
    <property type="match status" value="1"/>
</dbReference>
<evidence type="ECO:0000313" key="6">
    <source>
        <dbReference type="Proteomes" id="UP000712080"/>
    </source>
</evidence>
<dbReference type="AlphaFoldDB" id="A0A972FUF9"/>
<comment type="caution">
    <text evidence="5">The sequence shown here is derived from an EMBL/GenBank/DDBJ whole genome shotgun (WGS) entry which is preliminary data.</text>
</comment>
<dbReference type="GO" id="GO:0004315">
    <property type="term" value="F:3-oxoacyl-[acyl-carrier-protein] synthase activity"/>
    <property type="evidence" value="ECO:0007669"/>
    <property type="project" value="TreeGrafter"/>
</dbReference>
<dbReference type="InterPro" id="IPR014030">
    <property type="entry name" value="Ketoacyl_synth_N"/>
</dbReference>
<reference evidence="5" key="1">
    <citation type="submission" date="2020-02" db="EMBL/GenBank/DDBJ databases">
        <title>Flavobacterium sp. genome.</title>
        <authorList>
            <person name="Jung H.S."/>
            <person name="Baek J.H."/>
            <person name="Jeon C.O."/>
        </authorList>
    </citation>
    <scope>NUCLEOTIDE SEQUENCE</scope>
    <source>
        <strain evidence="5">SE-s28</strain>
    </source>
</reference>
<dbReference type="Pfam" id="PF00109">
    <property type="entry name" value="ketoacyl-synt"/>
    <property type="match status" value="1"/>
</dbReference>
<evidence type="ECO:0000256" key="1">
    <source>
        <dbReference type="ARBA" id="ARBA00008467"/>
    </source>
</evidence>
<dbReference type="Pfam" id="PF02801">
    <property type="entry name" value="Ketoacyl-synt_C"/>
    <property type="match status" value="1"/>
</dbReference>
<dbReference type="PROSITE" id="PS52004">
    <property type="entry name" value="KS3_2"/>
    <property type="match status" value="1"/>
</dbReference>
<dbReference type="InterPro" id="IPR000794">
    <property type="entry name" value="Beta-ketoacyl_synthase"/>
</dbReference>
<dbReference type="GO" id="GO:0006633">
    <property type="term" value="P:fatty acid biosynthetic process"/>
    <property type="evidence" value="ECO:0007669"/>
    <property type="project" value="TreeGrafter"/>
</dbReference>
<dbReference type="PANTHER" id="PTHR11712">
    <property type="entry name" value="POLYKETIDE SYNTHASE-RELATED"/>
    <property type="match status" value="1"/>
</dbReference>
<dbReference type="SMART" id="SM00825">
    <property type="entry name" value="PKS_KS"/>
    <property type="match status" value="1"/>
</dbReference>
<evidence type="ECO:0000256" key="3">
    <source>
        <dbReference type="RuleBase" id="RU003694"/>
    </source>
</evidence>
<evidence type="ECO:0000259" key="4">
    <source>
        <dbReference type="PROSITE" id="PS52004"/>
    </source>
</evidence>
<dbReference type="SUPFAM" id="SSF53901">
    <property type="entry name" value="Thiolase-like"/>
    <property type="match status" value="1"/>
</dbReference>
<evidence type="ECO:0000256" key="2">
    <source>
        <dbReference type="ARBA" id="ARBA00022679"/>
    </source>
</evidence>
<name>A0A972FUF9_9FLAO</name>
<dbReference type="InterPro" id="IPR016039">
    <property type="entry name" value="Thiolase-like"/>
</dbReference>
<gene>
    <name evidence="5" type="ORF">G6047_09350</name>
</gene>
<dbReference type="InterPro" id="IPR020841">
    <property type="entry name" value="PKS_Beta-ketoAc_synthase_dom"/>
</dbReference>
<proteinExistence type="inferred from homology"/>
<comment type="similarity">
    <text evidence="1 3">Belongs to the thiolase-like superfamily. Beta-ketoacyl-ACP synthases family.</text>
</comment>
<accession>A0A972FUF9</accession>
<organism evidence="5 6">
    <name type="scientific">Flavobacterium silvaticum</name>
    <dbReference type="NCBI Taxonomy" id="1852020"/>
    <lineage>
        <taxon>Bacteria</taxon>
        <taxon>Pseudomonadati</taxon>
        <taxon>Bacteroidota</taxon>
        <taxon>Flavobacteriia</taxon>
        <taxon>Flavobacteriales</taxon>
        <taxon>Flavobacteriaceae</taxon>
        <taxon>Flavobacterium</taxon>
    </lineage>
</organism>